<organism evidence="2">
    <name type="scientific">Nocardia globerula</name>
    <dbReference type="NCBI Taxonomy" id="1818"/>
    <lineage>
        <taxon>Bacteria</taxon>
        <taxon>Bacillati</taxon>
        <taxon>Actinomycetota</taxon>
        <taxon>Actinomycetes</taxon>
        <taxon>Mycobacteriales</taxon>
        <taxon>Nocardiaceae</taxon>
        <taxon>Nocardia</taxon>
    </lineage>
</organism>
<keyword evidence="1" id="KW-1133">Transmembrane helix</keyword>
<dbReference type="AlphaFoldDB" id="A0A652YIG7"/>
<name>A0A652YIG7_NOCGL</name>
<proteinExistence type="predicted"/>
<dbReference type="EMBL" id="VNIQ01000009">
    <property type="protein sequence ID" value="TYQ01033.1"/>
    <property type="molecule type" value="Genomic_DNA"/>
</dbReference>
<protein>
    <submittedName>
        <fullName evidence="2">Uncharacterized protein</fullName>
    </submittedName>
</protein>
<feature type="transmembrane region" description="Helical" evidence="1">
    <location>
        <begin position="20"/>
        <end position="37"/>
    </location>
</feature>
<evidence type="ECO:0000313" key="2">
    <source>
        <dbReference type="EMBL" id="TYQ01033.1"/>
    </source>
</evidence>
<sequence length="38" mass="3990">MQSVEDVLPEGVTLDDITKVFKLGAAAIAFFTAVSAFS</sequence>
<accession>A0A652YIG7</accession>
<keyword evidence="1" id="KW-0812">Transmembrane</keyword>
<reference evidence="2" key="1">
    <citation type="submission" date="2019-07" db="EMBL/GenBank/DDBJ databases">
        <title>Genomic Encyclopedia of Type Strains, Phase IV (KMG-IV): sequencing the most valuable type-strain genomes for metagenomic binning, comparative biology and taxonomic classification.</title>
        <authorList>
            <person name="Goeker M."/>
        </authorList>
    </citation>
    <scope>NUCLEOTIDE SEQUENCE</scope>
    <source>
        <strain evidence="2">DSM 44596</strain>
    </source>
</reference>
<comment type="caution">
    <text evidence="2">The sequence shown here is derived from an EMBL/GenBank/DDBJ whole genome shotgun (WGS) entry which is preliminary data.</text>
</comment>
<gene>
    <name evidence="2" type="ORF">FNL38_10945</name>
</gene>
<keyword evidence="1" id="KW-0472">Membrane</keyword>
<evidence type="ECO:0000256" key="1">
    <source>
        <dbReference type="SAM" id="Phobius"/>
    </source>
</evidence>